<dbReference type="RefSeq" id="XP_068359348.1">
    <property type="nucleotide sequence ID" value="XM_068504599.1"/>
</dbReference>
<accession>A0A1J4K924</accession>
<name>A0A1J4K924_9EUKA</name>
<keyword evidence="1" id="KW-0175">Coiled coil</keyword>
<comment type="caution">
    <text evidence="2">The sequence shown here is derived from an EMBL/GenBank/DDBJ whole genome shotgun (WGS) entry which is preliminary data.</text>
</comment>
<sequence length="475" mass="54221">MCTFKIHKKSFFDRMSKKGTLLRLQLDQSFLDSSFQTINTKIERHEEMILELQKLLKEVPGRDDLLTFRDRILDEVTLKTDRLNEKIDDLEKRMDKKMKDLEDSFEARILDTANMLNLQIRNKFEEVNKSPTNNNINSKFAEMEEKIGTLENNLFFASKKLQTTRDCVKKVASSIGLFNNNKNIKLDISLFDNLKGSVSYVKDDMKSIHDEIEELKEKIANQAEIQSQNKKAAHNDLIEVIQEVQQDHTSSNMPGKTSEFDITSIRPYPSMVAHWRDPPELPIIHQFLTIGEVVDYIYRIVPKLQAHMTAMQGKIVENATEIQNRVERPLLEKIFEKFQSVIGDMSKRMNELKEGYDQTASRGEINTMVEDIFRAMTKESQTSVGRLKCMACGRDIPQVVGAMSEEEASEMLGPATSSHVFHVKSGAVSNASNNPSVGVRYADTEGFNSEIVESPLSYRPAKVSRIPSQNSTKPK</sequence>
<organism evidence="2 3">
    <name type="scientific">Tritrichomonas foetus</name>
    <dbReference type="NCBI Taxonomy" id="1144522"/>
    <lineage>
        <taxon>Eukaryota</taxon>
        <taxon>Metamonada</taxon>
        <taxon>Parabasalia</taxon>
        <taxon>Tritrichomonadida</taxon>
        <taxon>Tritrichomonadidae</taxon>
        <taxon>Tritrichomonas</taxon>
    </lineage>
</organism>
<evidence type="ECO:0000313" key="3">
    <source>
        <dbReference type="Proteomes" id="UP000179807"/>
    </source>
</evidence>
<dbReference type="Proteomes" id="UP000179807">
    <property type="component" value="Unassembled WGS sequence"/>
</dbReference>
<keyword evidence="3" id="KW-1185">Reference proteome</keyword>
<feature type="coiled-coil region" evidence="1">
    <location>
        <begin position="198"/>
        <end position="225"/>
    </location>
</feature>
<reference evidence="2" key="1">
    <citation type="submission" date="2016-10" db="EMBL/GenBank/DDBJ databases">
        <authorList>
            <person name="Benchimol M."/>
            <person name="Almeida L.G."/>
            <person name="Vasconcelos A.T."/>
            <person name="Perreira-Neves A."/>
            <person name="Rosa I.A."/>
            <person name="Tasca T."/>
            <person name="Bogo M.R."/>
            <person name="de Souza W."/>
        </authorList>
    </citation>
    <scope>NUCLEOTIDE SEQUENCE [LARGE SCALE GENOMIC DNA]</scope>
    <source>
        <strain evidence="2">K</strain>
    </source>
</reference>
<evidence type="ECO:0000256" key="1">
    <source>
        <dbReference type="SAM" id="Coils"/>
    </source>
</evidence>
<dbReference type="GeneID" id="94839303"/>
<feature type="coiled-coil region" evidence="1">
    <location>
        <begin position="38"/>
        <end position="107"/>
    </location>
</feature>
<dbReference type="VEuPathDB" id="TrichDB:TRFO_25840"/>
<dbReference type="AlphaFoldDB" id="A0A1J4K924"/>
<protein>
    <submittedName>
        <fullName evidence="2">Uncharacterized protein</fullName>
    </submittedName>
</protein>
<dbReference type="EMBL" id="MLAK01000733">
    <property type="protein sequence ID" value="OHT06212.1"/>
    <property type="molecule type" value="Genomic_DNA"/>
</dbReference>
<proteinExistence type="predicted"/>
<gene>
    <name evidence="2" type="ORF">TRFO_25840</name>
</gene>
<evidence type="ECO:0000313" key="2">
    <source>
        <dbReference type="EMBL" id="OHT06212.1"/>
    </source>
</evidence>